<comment type="caution">
    <text evidence="1">The sequence shown here is derived from an EMBL/GenBank/DDBJ whole genome shotgun (WGS) entry which is preliminary data.</text>
</comment>
<evidence type="ECO:0000313" key="1">
    <source>
        <dbReference type="EMBL" id="GBP87778.1"/>
    </source>
</evidence>
<proteinExistence type="predicted"/>
<name>A0A4C1ZJ62_EUMVA</name>
<accession>A0A4C1ZJ62</accession>
<evidence type="ECO:0000313" key="2">
    <source>
        <dbReference type="Proteomes" id="UP000299102"/>
    </source>
</evidence>
<dbReference type="EMBL" id="BGZK01001884">
    <property type="protein sequence ID" value="GBP87778.1"/>
    <property type="molecule type" value="Genomic_DNA"/>
</dbReference>
<dbReference type="Proteomes" id="UP000299102">
    <property type="component" value="Unassembled WGS sequence"/>
</dbReference>
<reference evidence="1 2" key="1">
    <citation type="journal article" date="2019" name="Commun. Biol.">
        <title>The bagworm genome reveals a unique fibroin gene that provides high tensile strength.</title>
        <authorList>
            <person name="Kono N."/>
            <person name="Nakamura H."/>
            <person name="Ohtoshi R."/>
            <person name="Tomita M."/>
            <person name="Numata K."/>
            <person name="Arakawa K."/>
        </authorList>
    </citation>
    <scope>NUCLEOTIDE SEQUENCE [LARGE SCALE GENOMIC DNA]</scope>
</reference>
<dbReference type="AlphaFoldDB" id="A0A4C1ZJ62"/>
<organism evidence="1 2">
    <name type="scientific">Eumeta variegata</name>
    <name type="common">Bagworm moth</name>
    <name type="synonym">Eumeta japonica</name>
    <dbReference type="NCBI Taxonomy" id="151549"/>
    <lineage>
        <taxon>Eukaryota</taxon>
        <taxon>Metazoa</taxon>
        <taxon>Ecdysozoa</taxon>
        <taxon>Arthropoda</taxon>
        <taxon>Hexapoda</taxon>
        <taxon>Insecta</taxon>
        <taxon>Pterygota</taxon>
        <taxon>Neoptera</taxon>
        <taxon>Endopterygota</taxon>
        <taxon>Lepidoptera</taxon>
        <taxon>Glossata</taxon>
        <taxon>Ditrysia</taxon>
        <taxon>Tineoidea</taxon>
        <taxon>Psychidae</taxon>
        <taxon>Oiketicinae</taxon>
        <taxon>Eumeta</taxon>
    </lineage>
</organism>
<sequence length="78" mass="8939">MDIKTVYYRTVSTTLIECTNCAPVDSSKDDHLNMDDTHQTLFLALITKLARRRTNVRLRVSRRVRPIGRPSHPTPAMS</sequence>
<gene>
    <name evidence="1" type="ORF">EVAR_60470_1</name>
</gene>
<protein>
    <submittedName>
        <fullName evidence="1">Uncharacterized protein</fullName>
    </submittedName>
</protein>
<keyword evidence="2" id="KW-1185">Reference proteome</keyword>